<name>A0A8H7F9V8_AGABI</name>
<proteinExistence type="predicted"/>
<evidence type="ECO:0000313" key="2">
    <source>
        <dbReference type="EMBL" id="KAF7783862.1"/>
    </source>
</evidence>
<reference evidence="2 3" key="1">
    <citation type="journal article" name="Sci. Rep.">
        <title>Telomere-to-telomere assembled and centromere annotated genomes of the two main subspecies of the button mushroom Agaricus bisporus reveal especially polymorphic chromosome ends.</title>
        <authorList>
            <person name="Sonnenberg A.S.M."/>
            <person name="Sedaghat-Telgerd N."/>
            <person name="Lavrijssen B."/>
            <person name="Ohm R.A."/>
            <person name="Hendrickx P.M."/>
            <person name="Scholtmeijer K."/>
            <person name="Baars J.J.P."/>
            <person name="van Peer A."/>
        </authorList>
    </citation>
    <scope>NUCLEOTIDE SEQUENCE [LARGE SCALE GENOMIC DNA]</scope>
    <source>
        <strain evidence="2 3">H119_p4</strain>
    </source>
</reference>
<protein>
    <submittedName>
        <fullName evidence="2">Uncharacterized protein</fullName>
    </submittedName>
</protein>
<organism evidence="2 3">
    <name type="scientific">Agaricus bisporus var. burnettii</name>
    <dbReference type="NCBI Taxonomy" id="192524"/>
    <lineage>
        <taxon>Eukaryota</taxon>
        <taxon>Fungi</taxon>
        <taxon>Dikarya</taxon>
        <taxon>Basidiomycota</taxon>
        <taxon>Agaricomycotina</taxon>
        <taxon>Agaricomycetes</taxon>
        <taxon>Agaricomycetidae</taxon>
        <taxon>Agaricales</taxon>
        <taxon>Agaricineae</taxon>
        <taxon>Agaricaceae</taxon>
        <taxon>Agaricus</taxon>
    </lineage>
</organism>
<dbReference type="EMBL" id="JABXXO010000001">
    <property type="protein sequence ID" value="KAF7783862.1"/>
    <property type="molecule type" value="Genomic_DNA"/>
</dbReference>
<comment type="caution">
    <text evidence="2">The sequence shown here is derived from an EMBL/GenBank/DDBJ whole genome shotgun (WGS) entry which is preliminary data.</text>
</comment>
<sequence>MSEDDIRQLVHQLAFNYAKAHLTIDHDEYTRDLYNLLKPFFLKQVPLADPKAFTILVDPLDAFFKTHNIRQHTHYDEGFRTTIEATQLLNQHAQMRSEPLKTEKIMADDMCGFPDLREPFMAILTRRSVCTGLFRAQSTRHCSVPNTMGALLLRGGIESVRDEAVQEPEISSEQMLKTVWEVDHEYIGEIRTLFRDVTSMRSSRLDYRNSALHAFLHEDELLPAPPSPEFTPIFPRSRDFGHGKPQIGPEMLEQRGKGLVENFPQVQMGSDDSYAGILQGNLEIVGGWHALRVSSPISVATPTTSQEDDRIDQLFLEDSPATDPMIGLMNEGMGMLSFDASFSLKNANLHFTLLVKRKYRFHVLVVLEGHMEKRRICRMKKRTFLPAMLDIKTASLNPLNDIEAERRPPSPQSMLGQASMETDAIEGDYNLSDWNSFNMDIQSLGPTHDLTDIIMQVKADEKNDMLMEVPQLASPNTFCPASFTLPAKLADLTQDGDELYGRRRLKKNLKGLPALRLSLSWVTFTVDSPLSHQEASGVYGPVLDSAVKKDVDELLKMSCFEGVPVTESRFAFLDEGPLELLETLQQESRPFIAVPRRTRQSLPPHPRPQRASPSAGCLNAGVGQPTSVGTELWDSGQPQVEFPNFAYEPSILQFEDIIDSRMFNEPPTSEPHKLSTIEGALVPAANDFDILETNAAPFDHDHTLVDAGFMDSAAPFMLTGEDFSGTDLDSHISRLAEFTRLRAKDYGATNTATIPADLPPSSDPTNHSSSISDEIAATIMDTSTIFLPEYMDVVKHSHRYMASLDFVQRQAIVRLLRSREWNVDLAERVSLGGVDLIVDPHSAIIVTSLFTLPSRGQQLVHRISEHSWRFKHLLVLLEAYPESIALRPAKSTTATISDGPVISAYTPPILKAIRKLRRDVIIGEACGKKRVGCKVEYGFVNDAKEAARFVRYFGEMAEMRDESGGVLWQPRGWLDVETSQDEEDLAKLKGMNQMSATILLCKATTEDILNMLPEQRIEEFGFLIGLDAVNLLNEDLNERFQMMEISEDGTSSFVN</sequence>
<feature type="region of interest" description="Disordered" evidence="1">
    <location>
        <begin position="597"/>
        <end position="634"/>
    </location>
</feature>
<evidence type="ECO:0000256" key="1">
    <source>
        <dbReference type="SAM" id="MobiDB-lite"/>
    </source>
</evidence>
<gene>
    <name evidence="2" type="ORF">Agabi119p4_27</name>
</gene>
<accession>A0A8H7F9V8</accession>
<dbReference type="Proteomes" id="UP000629468">
    <property type="component" value="Unassembled WGS sequence"/>
</dbReference>
<dbReference type="AlphaFoldDB" id="A0A8H7F9V8"/>
<evidence type="ECO:0000313" key="3">
    <source>
        <dbReference type="Proteomes" id="UP000629468"/>
    </source>
</evidence>